<reference evidence="3" key="1">
    <citation type="submission" date="2016-06" db="UniProtKB">
        <authorList>
            <consortium name="WormBaseParasite"/>
        </authorList>
    </citation>
    <scope>IDENTIFICATION</scope>
</reference>
<evidence type="ECO:0000313" key="2">
    <source>
        <dbReference type="Proteomes" id="UP000271098"/>
    </source>
</evidence>
<dbReference type="Proteomes" id="UP000271098">
    <property type="component" value="Unassembled WGS sequence"/>
</dbReference>
<gene>
    <name evidence="1" type="ORF">GPUH_LOCUS18243</name>
</gene>
<protein>
    <submittedName>
        <fullName evidence="3">KTSC domain-containing protein</fullName>
    </submittedName>
</protein>
<evidence type="ECO:0000313" key="1">
    <source>
        <dbReference type="EMBL" id="VDN31332.1"/>
    </source>
</evidence>
<proteinExistence type="predicted"/>
<name>A0A183EBA2_9BILA</name>
<organism evidence="3">
    <name type="scientific">Gongylonema pulchrum</name>
    <dbReference type="NCBI Taxonomy" id="637853"/>
    <lineage>
        <taxon>Eukaryota</taxon>
        <taxon>Metazoa</taxon>
        <taxon>Ecdysozoa</taxon>
        <taxon>Nematoda</taxon>
        <taxon>Chromadorea</taxon>
        <taxon>Rhabditida</taxon>
        <taxon>Spirurina</taxon>
        <taxon>Spiruromorpha</taxon>
        <taxon>Spiruroidea</taxon>
        <taxon>Gongylonematidae</taxon>
        <taxon>Gongylonema</taxon>
    </lineage>
</organism>
<dbReference type="WBParaSite" id="GPUH_0001826801-mRNA-1">
    <property type="protein sequence ID" value="GPUH_0001826801-mRNA-1"/>
    <property type="gene ID" value="GPUH_0001826801"/>
</dbReference>
<reference evidence="1 2" key="2">
    <citation type="submission" date="2018-11" db="EMBL/GenBank/DDBJ databases">
        <authorList>
            <consortium name="Pathogen Informatics"/>
        </authorList>
    </citation>
    <scope>NUCLEOTIDE SEQUENCE [LARGE SCALE GENOMIC DNA]</scope>
</reference>
<dbReference type="AlphaFoldDB" id="A0A183EBA2"/>
<sequence length="113" mass="13078">MHRSTYANSPIMQYMKEQTETSIQAWLDEAARKAQITVTDKKIDYVNRTDFDELLASETGSFIIDGIPSIRFSLPDPSNSIRMISYPPLYRPGIFERSFAEHSGYRFSLKQVY</sequence>
<keyword evidence="2" id="KW-1185">Reference proteome</keyword>
<dbReference type="EMBL" id="UYRT01086432">
    <property type="protein sequence ID" value="VDN31332.1"/>
    <property type="molecule type" value="Genomic_DNA"/>
</dbReference>
<accession>A0A183EBA2</accession>
<evidence type="ECO:0000313" key="3">
    <source>
        <dbReference type="WBParaSite" id="GPUH_0001826801-mRNA-1"/>
    </source>
</evidence>